<sequence length="158" mass="16072">MCRLRLCGRAYELPHRVQEYVPPTIGEGIAIAGWGGGVVMLIPLNMGIGSAAAVLALPVLADAASLIAVAAATANDSGFTALANSRSNGDGTADVATATPDDVAGGCSGGGYDSGRRTTHATGGIGYEIAFFWRSSSGSTTDQWASISVARLTYGYRN</sequence>
<keyword evidence="2" id="KW-1185">Reference proteome</keyword>
<name>A0A182V5J3_ANOME</name>
<reference evidence="1" key="1">
    <citation type="submission" date="2020-05" db="UniProtKB">
        <authorList>
            <consortium name="EnsemblMetazoa"/>
        </authorList>
    </citation>
    <scope>IDENTIFICATION</scope>
    <source>
        <strain evidence="1">MAF</strain>
    </source>
</reference>
<dbReference type="EnsemblMetazoa" id="AMEM009217-RA">
    <property type="protein sequence ID" value="AMEM009217-PA"/>
    <property type="gene ID" value="AMEM009217"/>
</dbReference>
<dbReference type="AlphaFoldDB" id="A0A182V5J3"/>
<organism evidence="1 2">
    <name type="scientific">Anopheles merus</name>
    <name type="common">Mosquito</name>
    <dbReference type="NCBI Taxonomy" id="30066"/>
    <lineage>
        <taxon>Eukaryota</taxon>
        <taxon>Metazoa</taxon>
        <taxon>Ecdysozoa</taxon>
        <taxon>Arthropoda</taxon>
        <taxon>Hexapoda</taxon>
        <taxon>Insecta</taxon>
        <taxon>Pterygota</taxon>
        <taxon>Neoptera</taxon>
        <taxon>Endopterygota</taxon>
        <taxon>Diptera</taxon>
        <taxon>Nematocera</taxon>
        <taxon>Culicoidea</taxon>
        <taxon>Culicidae</taxon>
        <taxon>Anophelinae</taxon>
        <taxon>Anopheles</taxon>
    </lineage>
</organism>
<evidence type="ECO:0000313" key="1">
    <source>
        <dbReference type="EnsemblMetazoa" id="AMEM009217-PA"/>
    </source>
</evidence>
<evidence type="ECO:0000313" key="2">
    <source>
        <dbReference type="Proteomes" id="UP000075903"/>
    </source>
</evidence>
<dbReference type="VEuPathDB" id="VectorBase:AMEM009217"/>
<protein>
    <submittedName>
        <fullName evidence="1">Uncharacterized protein</fullName>
    </submittedName>
</protein>
<proteinExistence type="predicted"/>
<accession>A0A182V5J3</accession>
<dbReference type="Proteomes" id="UP000075903">
    <property type="component" value="Unassembled WGS sequence"/>
</dbReference>